<organism evidence="11 12">
    <name type="scientific">Inmirania thermothiophila</name>
    <dbReference type="NCBI Taxonomy" id="1750597"/>
    <lineage>
        <taxon>Bacteria</taxon>
        <taxon>Pseudomonadati</taxon>
        <taxon>Pseudomonadota</taxon>
        <taxon>Gammaproteobacteria</taxon>
        <taxon>Chromatiales</taxon>
        <taxon>Ectothiorhodospiraceae</taxon>
        <taxon>Inmirania</taxon>
    </lineage>
</organism>
<comment type="subcellular location">
    <subcellularLocation>
        <location evidence="1">Membrane</location>
        <topology evidence="1">Multi-pass membrane protein</topology>
    </subcellularLocation>
</comment>
<feature type="transmembrane region" description="Helical" evidence="9">
    <location>
        <begin position="89"/>
        <end position="107"/>
    </location>
</feature>
<dbReference type="InterPro" id="IPR004014">
    <property type="entry name" value="ATPase_P-typ_cation-transptr_N"/>
</dbReference>
<dbReference type="Pfam" id="PF00690">
    <property type="entry name" value="Cation_ATPase_N"/>
    <property type="match status" value="1"/>
</dbReference>
<dbReference type="SUPFAM" id="SSF81660">
    <property type="entry name" value="Metal cation-transporting ATPase, ATP-binding domain N"/>
    <property type="match status" value="1"/>
</dbReference>
<dbReference type="EMBL" id="RJVI01000002">
    <property type="protein sequence ID" value="ROR32675.1"/>
    <property type="molecule type" value="Genomic_DNA"/>
</dbReference>
<evidence type="ECO:0000256" key="3">
    <source>
        <dbReference type="ARBA" id="ARBA00022692"/>
    </source>
</evidence>
<dbReference type="Pfam" id="PF13246">
    <property type="entry name" value="Cation_ATPase"/>
    <property type="match status" value="1"/>
</dbReference>
<feature type="transmembrane region" description="Helical" evidence="9">
    <location>
        <begin position="788"/>
        <end position="807"/>
    </location>
</feature>
<evidence type="ECO:0000256" key="1">
    <source>
        <dbReference type="ARBA" id="ARBA00004141"/>
    </source>
</evidence>
<dbReference type="GO" id="GO:1902600">
    <property type="term" value="P:proton transmembrane transport"/>
    <property type="evidence" value="ECO:0007669"/>
    <property type="project" value="TreeGrafter"/>
</dbReference>
<evidence type="ECO:0000256" key="2">
    <source>
        <dbReference type="ARBA" id="ARBA00005675"/>
    </source>
</evidence>
<dbReference type="RefSeq" id="WP_123401585.1">
    <property type="nucleotide sequence ID" value="NZ_RJVI01000002.1"/>
</dbReference>
<dbReference type="Gene3D" id="3.40.50.1000">
    <property type="entry name" value="HAD superfamily/HAD-like"/>
    <property type="match status" value="1"/>
</dbReference>
<dbReference type="Gene3D" id="1.20.1110.10">
    <property type="entry name" value="Calcium-transporting ATPase, transmembrane domain"/>
    <property type="match status" value="1"/>
</dbReference>
<comment type="caution">
    <text evidence="11">The sequence shown here is derived from an EMBL/GenBank/DDBJ whole genome shotgun (WGS) entry which is preliminary data.</text>
</comment>
<feature type="transmembrane region" description="Helical" evidence="9">
    <location>
        <begin position="827"/>
        <end position="845"/>
    </location>
</feature>
<dbReference type="OrthoDB" id="9814270at2"/>
<dbReference type="SFLD" id="SFLDS00003">
    <property type="entry name" value="Haloacid_Dehalogenase"/>
    <property type="match status" value="1"/>
</dbReference>
<dbReference type="SFLD" id="SFLDG00002">
    <property type="entry name" value="C1.7:_P-type_atpase_like"/>
    <property type="match status" value="1"/>
</dbReference>
<evidence type="ECO:0000313" key="12">
    <source>
        <dbReference type="Proteomes" id="UP000276634"/>
    </source>
</evidence>
<dbReference type="GO" id="GO:0006883">
    <property type="term" value="P:intracellular sodium ion homeostasis"/>
    <property type="evidence" value="ECO:0007669"/>
    <property type="project" value="TreeGrafter"/>
</dbReference>
<dbReference type="Gene3D" id="2.70.150.10">
    <property type="entry name" value="Calcium-transporting ATPase, cytoplasmic transduction domain A"/>
    <property type="match status" value="1"/>
</dbReference>
<dbReference type="Pfam" id="PF00122">
    <property type="entry name" value="E1-E2_ATPase"/>
    <property type="match status" value="1"/>
</dbReference>
<dbReference type="GO" id="GO:1990573">
    <property type="term" value="P:potassium ion import across plasma membrane"/>
    <property type="evidence" value="ECO:0007669"/>
    <property type="project" value="TreeGrafter"/>
</dbReference>
<feature type="transmembrane region" description="Helical" evidence="9">
    <location>
        <begin position="719"/>
        <end position="739"/>
    </location>
</feature>
<evidence type="ECO:0000256" key="4">
    <source>
        <dbReference type="ARBA" id="ARBA00022741"/>
    </source>
</evidence>
<name>A0A3N1Y1H8_9GAMM</name>
<dbReference type="InterPro" id="IPR059000">
    <property type="entry name" value="ATPase_P-type_domA"/>
</dbReference>
<evidence type="ECO:0000256" key="5">
    <source>
        <dbReference type="ARBA" id="ARBA00022840"/>
    </source>
</evidence>
<proteinExistence type="inferred from homology"/>
<dbReference type="Proteomes" id="UP000276634">
    <property type="component" value="Unassembled WGS sequence"/>
</dbReference>
<dbReference type="InterPro" id="IPR018303">
    <property type="entry name" value="ATPase_P-typ_P_site"/>
</dbReference>
<evidence type="ECO:0000256" key="8">
    <source>
        <dbReference type="ARBA" id="ARBA00023136"/>
    </source>
</evidence>
<dbReference type="GO" id="GO:0036376">
    <property type="term" value="P:sodium ion export across plasma membrane"/>
    <property type="evidence" value="ECO:0007669"/>
    <property type="project" value="TreeGrafter"/>
</dbReference>
<dbReference type="InterPro" id="IPR044492">
    <property type="entry name" value="P_typ_ATPase_HD_dom"/>
</dbReference>
<comment type="similarity">
    <text evidence="2">Belongs to the cation transport ATPase (P-type) (TC 3.A.3) family. Type IIA subfamily.</text>
</comment>
<dbReference type="AlphaFoldDB" id="A0A3N1Y1H8"/>
<evidence type="ECO:0000256" key="9">
    <source>
        <dbReference type="SAM" id="Phobius"/>
    </source>
</evidence>
<evidence type="ECO:0000259" key="10">
    <source>
        <dbReference type="SMART" id="SM00831"/>
    </source>
</evidence>
<reference evidence="11 12" key="1">
    <citation type="submission" date="2018-11" db="EMBL/GenBank/DDBJ databases">
        <title>Genomic Encyclopedia of Type Strains, Phase IV (KMG-IV): sequencing the most valuable type-strain genomes for metagenomic binning, comparative biology and taxonomic classification.</title>
        <authorList>
            <person name="Goeker M."/>
        </authorList>
    </citation>
    <scope>NUCLEOTIDE SEQUENCE [LARGE SCALE GENOMIC DNA]</scope>
    <source>
        <strain evidence="11 12">DSM 100275</strain>
    </source>
</reference>
<dbReference type="GO" id="GO:0016887">
    <property type="term" value="F:ATP hydrolysis activity"/>
    <property type="evidence" value="ECO:0007669"/>
    <property type="project" value="InterPro"/>
</dbReference>
<dbReference type="PANTHER" id="PTHR43294:SF20">
    <property type="entry name" value="P-TYPE ATPASE"/>
    <property type="match status" value="1"/>
</dbReference>
<dbReference type="GO" id="GO:0005886">
    <property type="term" value="C:plasma membrane"/>
    <property type="evidence" value="ECO:0007669"/>
    <property type="project" value="TreeGrafter"/>
</dbReference>
<dbReference type="SFLD" id="SFLDF00027">
    <property type="entry name" value="p-type_atpase"/>
    <property type="match status" value="1"/>
</dbReference>
<dbReference type="GO" id="GO:0005524">
    <property type="term" value="F:ATP binding"/>
    <property type="evidence" value="ECO:0007669"/>
    <property type="project" value="UniProtKB-KW"/>
</dbReference>
<dbReference type="SUPFAM" id="SSF81665">
    <property type="entry name" value="Calcium ATPase, transmembrane domain M"/>
    <property type="match status" value="1"/>
</dbReference>
<dbReference type="GO" id="GO:0030007">
    <property type="term" value="P:intracellular potassium ion homeostasis"/>
    <property type="evidence" value="ECO:0007669"/>
    <property type="project" value="TreeGrafter"/>
</dbReference>
<dbReference type="SUPFAM" id="SSF81653">
    <property type="entry name" value="Calcium ATPase, transduction domain A"/>
    <property type="match status" value="1"/>
</dbReference>
<dbReference type="InterPro" id="IPR006068">
    <property type="entry name" value="ATPase_P-typ_cation-transptr_C"/>
</dbReference>
<evidence type="ECO:0000256" key="7">
    <source>
        <dbReference type="ARBA" id="ARBA00022989"/>
    </source>
</evidence>
<feature type="transmembrane region" description="Helical" evidence="9">
    <location>
        <begin position="249"/>
        <end position="271"/>
    </location>
</feature>
<sequence length="888" mass="91358">MPREGAAPQWHALAAAEVLARLASGPDGLGAAEAAARLARHGPNRLPPPPRDGPLRRFLRQFESVYIHVLLAAAAVTAALGLWLDAGVILGVVLVNALIGFIQEGRAEDAMEAIRRVLAPRATVVRDGRLAEVDAAGLVPGDVVVLAAGDRVPADLRLLEAHALAVDEAALTGESVPVEKAVAAVAPQSPLAERRSMAWAGTMVRRGQGRGVVVATGPGTEIGRISGMVAQRPPLASPLLARLARLARWVTALTLLLAAAGFAAGVLWHGADAAHMFLASVALAVAAIPEGLPAIVTITLAVGVQRMARRNAVIRRLPAVETLGAVTVICTDKTGTLTRGEMTVVEVVTASGVHRVAGAGYEPRGAVVPPADAALTALAGACALAADAHVEPGPDGWRAAGDPVDAALHVLARKLGLDPAALAVSAPRIAALPFDPARRFTASLHREAAGRRLLCLKGAPEAVLARCARVRTARGEAPLEAAAWRARAEAMARAGRRVLAVAERRVEDGAGGPLEALAGDGLTLLGLVGIMDPPRPEAAPAVAQARRAGIAVKLVTGDHPGTAAAVARAVGIARPEPVRTGGELATLDERGWREAAAGCDVFARTSPEQKLRLVEALDGLGAVVAMTGDGVNDAPALRRAHVGVAMGRGGTEAAREAAEVVLADDHFATIVAAVEEGRVVDDNVRKALLFVLPTNGAEALAVWIGMVTGLPLPVTPLQILWINMVTAVTLALALAFEAPEPDVMARPPRPPRAGLLSPLLAWRVALVSVLGAGAVYLAYELVAPRGEAAARTAAANTLVLAEAAYLFTTRRVLAPLWRGPPLRANPWVARAVAAVLALQLLFTHAPPLQALFGTAALGPGAWGLAAALGLAVAAAAELDKAAWRRLGR</sequence>
<evidence type="ECO:0000313" key="11">
    <source>
        <dbReference type="EMBL" id="ROR32675.1"/>
    </source>
</evidence>
<keyword evidence="7 9" id="KW-1133">Transmembrane helix</keyword>
<dbReference type="InterPro" id="IPR036412">
    <property type="entry name" value="HAD-like_sf"/>
</dbReference>
<gene>
    <name evidence="11" type="ORF">EDC57_1881</name>
</gene>
<feature type="transmembrane region" description="Helical" evidence="9">
    <location>
        <begin position="760"/>
        <end position="782"/>
    </location>
</feature>
<dbReference type="Pfam" id="PF00689">
    <property type="entry name" value="Cation_ATPase_C"/>
    <property type="match status" value="1"/>
</dbReference>
<keyword evidence="3 9" id="KW-0812">Transmembrane</keyword>
<feature type="transmembrane region" description="Helical" evidence="9">
    <location>
        <begin position="277"/>
        <end position="302"/>
    </location>
</feature>
<keyword evidence="4" id="KW-0547">Nucleotide-binding</keyword>
<feature type="transmembrane region" description="Helical" evidence="9">
    <location>
        <begin position="851"/>
        <end position="876"/>
    </location>
</feature>
<dbReference type="GO" id="GO:0005391">
    <property type="term" value="F:P-type sodium:potassium-exchanging transporter activity"/>
    <property type="evidence" value="ECO:0007669"/>
    <property type="project" value="TreeGrafter"/>
</dbReference>
<protein>
    <submittedName>
        <fullName evidence="11">P-type E1-E2 ATPase</fullName>
    </submittedName>
</protein>
<evidence type="ECO:0000256" key="6">
    <source>
        <dbReference type="ARBA" id="ARBA00022967"/>
    </source>
</evidence>
<keyword evidence="5" id="KW-0067">ATP-binding</keyword>
<dbReference type="InterPro" id="IPR023214">
    <property type="entry name" value="HAD_sf"/>
</dbReference>
<dbReference type="InterPro" id="IPR023299">
    <property type="entry name" value="ATPase_P-typ_cyto_dom_N"/>
</dbReference>
<dbReference type="SUPFAM" id="SSF56784">
    <property type="entry name" value="HAD-like"/>
    <property type="match status" value="1"/>
</dbReference>
<dbReference type="InterPro" id="IPR050510">
    <property type="entry name" value="Cation_transp_ATPase_P-type"/>
</dbReference>
<feature type="transmembrane region" description="Helical" evidence="9">
    <location>
        <begin position="687"/>
        <end position="707"/>
    </location>
</feature>
<feature type="transmembrane region" description="Helical" evidence="9">
    <location>
        <begin position="65"/>
        <end position="83"/>
    </location>
</feature>
<dbReference type="SMART" id="SM00831">
    <property type="entry name" value="Cation_ATPase_N"/>
    <property type="match status" value="1"/>
</dbReference>
<dbReference type="NCBIfam" id="TIGR01494">
    <property type="entry name" value="ATPase_P-type"/>
    <property type="match status" value="3"/>
</dbReference>
<dbReference type="PROSITE" id="PS00154">
    <property type="entry name" value="ATPASE_E1_E2"/>
    <property type="match status" value="1"/>
</dbReference>
<dbReference type="InterPro" id="IPR008250">
    <property type="entry name" value="ATPase_P-typ_transduc_dom_A_sf"/>
</dbReference>
<dbReference type="Gene3D" id="3.40.1110.10">
    <property type="entry name" value="Calcium-transporting ATPase, cytoplasmic domain N"/>
    <property type="match status" value="1"/>
</dbReference>
<dbReference type="PRINTS" id="PR00119">
    <property type="entry name" value="CATATPASE"/>
</dbReference>
<keyword evidence="8 9" id="KW-0472">Membrane</keyword>
<dbReference type="InterPro" id="IPR023298">
    <property type="entry name" value="ATPase_P-typ_TM_dom_sf"/>
</dbReference>
<keyword evidence="6" id="KW-1278">Translocase</keyword>
<dbReference type="PANTHER" id="PTHR43294">
    <property type="entry name" value="SODIUM/POTASSIUM-TRANSPORTING ATPASE SUBUNIT ALPHA"/>
    <property type="match status" value="1"/>
</dbReference>
<dbReference type="PRINTS" id="PR00120">
    <property type="entry name" value="HATPASE"/>
</dbReference>
<dbReference type="InterPro" id="IPR001757">
    <property type="entry name" value="P_typ_ATPase"/>
</dbReference>
<feature type="domain" description="Cation-transporting P-type ATPase N-terminal" evidence="10">
    <location>
        <begin position="9"/>
        <end position="82"/>
    </location>
</feature>
<keyword evidence="12" id="KW-1185">Reference proteome</keyword>
<accession>A0A3N1Y1H8</accession>